<dbReference type="STRING" id="1071378.G0WED0"/>
<dbReference type="RefSeq" id="XP_003671384.2">
    <property type="nucleotide sequence ID" value="XM_003671336.2"/>
</dbReference>
<dbReference type="AlphaFoldDB" id="G0WED0"/>
<dbReference type="OrthoDB" id="3799035at2759"/>
<organism evidence="1 2">
    <name type="scientific">Naumovozyma dairenensis (strain ATCC 10597 / BCRC 20456 / CBS 421 / NBRC 0211 / NRRL Y-12639)</name>
    <name type="common">Saccharomyces dairenensis</name>
    <dbReference type="NCBI Taxonomy" id="1071378"/>
    <lineage>
        <taxon>Eukaryota</taxon>
        <taxon>Fungi</taxon>
        <taxon>Dikarya</taxon>
        <taxon>Ascomycota</taxon>
        <taxon>Saccharomycotina</taxon>
        <taxon>Saccharomycetes</taxon>
        <taxon>Saccharomycetales</taxon>
        <taxon>Saccharomycetaceae</taxon>
        <taxon>Naumovozyma</taxon>
    </lineage>
</organism>
<dbReference type="CDD" id="cd09272">
    <property type="entry name" value="RNase_HI_RT_Ty1"/>
    <property type="match status" value="1"/>
</dbReference>
<reference evidence="1 2" key="1">
    <citation type="journal article" date="2011" name="Proc. Natl. Acad. Sci. U.S.A.">
        <title>Evolutionary erosion of yeast sex chromosomes by mating-type switching accidents.</title>
        <authorList>
            <person name="Gordon J.L."/>
            <person name="Armisen D."/>
            <person name="Proux-Wera E."/>
            <person name="Oheigeartaigh S.S."/>
            <person name="Byrne K.P."/>
            <person name="Wolfe K.H."/>
        </authorList>
    </citation>
    <scope>NUCLEOTIDE SEQUENCE [LARGE SCALE GENOMIC DNA]</scope>
    <source>
        <strain evidence="2">ATCC 10597 / BCRC 20456 / CBS 421 / NBRC 0211 / NRRL Y-12639</strain>
    </source>
</reference>
<accession>G0WED0</accession>
<dbReference type="HOGENOM" id="CLU_2705375_0_0_1"/>
<evidence type="ECO:0000313" key="1">
    <source>
        <dbReference type="EMBL" id="CCD26141.2"/>
    </source>
</evidence>
<protein>
    <recommendedName>
        <fullName evidence="3">Reverse transcriptase Ty1/copia-type domain-containing protein</fullName>
    </recommendedName>
</protein>
<name>G0WED0_NAUDC</name>
<proteinExistence type="predicted"/>
<dbReference type="GeneID" id="11495641"/>
<sequence>MTWLYNLLEHMGYPLSDNLLMVDNEPAIRLTSHPILHSRTNHIKLRYHKIIEAVEDGVVKMEYINTWIKWLVC</sequence>
<evidence type="ECO:0000313" key="2">
    <source>
        <dbReference type="Proteomes" id="UP000000689"/>
    </source>
</evidence>
<evidence type="ECO:0008006" key="3">
    <source>
        <dbReference type="Google" id="ProtNLM"/>
    </source>
</evidence>
<dbReference type="KEGG" id="ndi:NDAI_0G03640"/>
<keyword evidence="2" id="KW-1185">Reference proteome</keyword>
<gene>
    <name evidence="1" type="primary">NDAI0G03640</name>
    <name evidence="1" type="ordered locus">NDAI_0G03640</name>
</gene>
<dbReference type="EMBL" id="HE580273">
    <property type="protein sequence ID" value="CCD26141.2"/>
    <property type="molecule type" value="Genomic_DNA"/>
</dbReference>
<dbReference type="Proteomes" id="UP000000689">
    <property type="component" value="Chromosome 7"/>
</dbReference>